<feature type="transmembrane region" description="Helical" evidence="7">
    <location>
        <begin position="366"/>
        <end position="385"/>
    </location>
</feature>
<sequence length="501" mass="54842">MPQKKLTLIALILMIFSSVYGFANMPRSFYLMGYAAIPWYFFVALFFFIPYAFMISEYGAAFRKEKGGILAWMDKSVGGGFAFIGTFMWYASYAVWMVSVSSSLWLILSYAFYGQDQTSTWSLFGLSSVQTLGVLGIILVIIVTAIGSRGLGNISKVATVGGIATAFLNVVLILGGLIVYLKNGHLAQPIQNIAHSFTVSPMPEYQSILGMLAFLTFALFSFGGLEAIGTLADEIKNPEKNFPKGILIAAVVVALGYALGILACGAFTNWGEILHSDKVHMGNVAYIVLNNLGYQLGISFGADQSTAVILGNWMARYVGASMFISLVSAFFILSYSPLRTLIEGSPKGIWPEKLCRMNKNDMPANAMWAQAVLVIILIAFVSFGGQNASQFFRVLILMTNVAMSIPYVFLSVAYIFFKKKQLAGEFGKSFMVFKTQRTATIFAVIVTLIIAFANFFAIIEPIVQHDKGGIFQSVAMVCGPILFGIVGYVVYSLHQKRQANR</sequence>
<evidence type="ECO:0000313" key="9">
    <source>
        <dbReference type="Proteomes" id="UP000279799"/>
    </source>
</evidence>
<dbReference type="PANTHER" id="PTHR42770:SF15">
    <property type="entry name" value="GLUTAMATE_GAMMA-AMINOBUTYRATE ANTIPORTER-RELATED"/>
    <property type="match status" value="1"/>
</dbReference>
<dbReference type="OrthoDB" id="3185104at2"/>
<evidence type="ECO:0000256" key="1">
    <source>
        <dbReference type="ARBA" id="ARBA00004651"/>
    </source>
</evidence>
<name>A0A448TSD5_9PAST</name>
<feature type="transmembrane region" description="Helical" evidence="7">
    <location>
        <begin position="205"/>
        <end position="225"/>
    </location>
</feature>
<dbReference type="AlphaFoldDB" id="A0A448TSD5"/>
<keyword evidence="9" id="KW-1185">Reference proteome</keyword>
<reference evidence="8 9" key="1">
    <citation type="submission" date="2018-12" db="EMBL/GenBank/DDBJ databases">
        <authorList>
            <consortium name="Pathogen Informatics"/>
        </authorList>
    </citation>
    <scope>NUCLEOTIDE SEQUENCE [LARGE SCALE GENOMIC DNA]</scope>
    <source>
        <strain evidence="8 9">NCTC12871</strain>
    </source>
</reference>
<feature type="transmembrane region" description="Helical" evidence="7">
    <location>
        <begin position="157"/>
        <end position="181"/>
    </location>
</feature>
<dbReference type="KEGG" id="adp:NCTC12871_00126"/>
<evidence type="ECO:0000256" key="3">
    <source>
        <dbReference type="ARBA" id="ARBA00022475"/>
    </source>
</evidence>
<dbReference type="InterPro" id="IPR050367">
    <property type="entry name" value="APC_superfamily"/>
</dbReference>
<dbReference type="RefSeq" id="WP_126598036.1">
    <property type="nucleotide sequence ID" value="NZ_LR134510.1"/>
</dbReference>
<dbReference type="EMBL" id="LR134510">
    <property type="protein sequence ID" value="VEJ08721.1"/>
    <property type="molecule type" value="Genomic_DNA"/>
</dbReference>
<dbReference type="InterPro" id="IPR002293">
    <property type="entry name" value="AA/rel_permease1"/>
</dbReference>
<keyword evidence="4 7" id="KW-0812">Transmembrane</keyword>
<keyword evidence="6 7" id="KW-0472">Membrane</keyword>
<feature type="transmembrane region" description="Helical" evidence="7">
    <location>
        <begin position="120"/>
        <end position="145"/>
    </location>
</feature>
<feature type="transmembrane region" description="Helical" evidence="7">
    <location>
        <begin position="391"/>
        <end position="417"/>
    </location>
</feature>
<organism evidence="8 9">
    <name type="scientific">Actinobacillus delphinicola</name>
    <dbReference type="NCBI Taxonomy" id="51161"/>
    <lineage>
        <taxon>Bacteria</taxon>
        <taxon>Pseudomonadati</taxon>
        <taxon>Pseudomonadota</taxon>
        <taxon>Gammaproteobacteria</taxon>
        <taxon>Pasteurellales</taxon>
        <taxon>Pasteurellaceae</taxon>
        <taxon>Actinobacillus</taxon>
    </lineage>
</organism>
<keyword evidence="3" id="KW-1003">Cell membrane</keyword>
<evidence type="ECO:0000256" key="2">
    <source>
        <dbReference type="ARBA" id="ARBA00022448"/>
    </source>
</evidence>
<feature type="transmembrane region" description="Helical" evidence="7">
    <location>
        <begin position="438"/>
        <end position="458"/>
    </location>
</feature>
<feature type="transmembrane region" description="Helical" evidence="7">
    <location>
        <begin position="81"/>
        <end position="108"/>
    </location>
</feature>
<proteinExistence type="predicted"/>
<evidence type="ECO:0000256" key="5">
    <source>
        <dbReference type="ARBA" id="ARBA00022989"/>
    </source>
</evidence>
<dbReference type="PANTHER" id="PTHR42770">
    <property type="entry name" value="AMINO ACID TRANSPORTER-RELATED"/>
    <property type="match status" value="1"/>
</dbReference>
<dbReference type="NCBIfam" id="NF011775">
    <property type="entry name" value="PRK15238.1"/>
    <property type="match status" value="1"/>
</dbReference>
<accession>A0A448TSD5</accession>
<evidence type="ECO:0000313" key="8">
    <source>
        <dbReference type="EMBL" id="VEJ08721.1"/>
    </source>
</evidence>
<evidence type="ECO:0000256" key="7">
    <source>
        <dbReference type="SAM" id="Phobius"/>
    </source>
</evidence>
<keyword evidence="2" id="KW-0813">Transport</keyword>
<keyword evidence="5 7" id="KW-1133">Transmembrane helix</keyword>
<evidence type="ECO:0000256" key="4">
    <source>
        <dbReference type="ARBA" id="ARBA00022692"/>
    </source>
</evidence>
<evidence type="ECO:0000256" key="6">
    <source>
        <dbReference type="ARBA" id="ARBA00023136"/>
    </source>
</evidence>
<dbReference type="Pfam" id="PF13520">
    <property type="entry name" value="AA_permease_2"/>
    <property type="match status" value="1"/>
</dbReference>
<feature type="transmembrane region" description="Helical" evidence="7">
    <location>
        <begin position="470"/>
        <end position="491"/>
    </location>
</feature>
<dbReference type="GO" id="GO:0005886">
    <property type="term" value="C:plasma membrane"/>
    <property type="evidence" value="ECO:0007669"/>
    <property type="project" value="UniProtKB-SubCell"/>
</dbReference>
<dbReference type="Proteomes" id="UP000279799">
    <property type="component" value="Chromosome"/>
</dbReference>
<dbReference type="PIRSF" id="PIRSF006060">
    <property type="entry name" value="AA_transporter"/>
    <property type="match status" value="1"/>
</dbReference>
<feature type="transmembrane region" description="Helical" evidence="7">
    <location>
        <begin position="317"/>
        <end position="338"/>
    </location>
</feature>
<feature type="transmembrane region" description="Helical" evidence="7">
    <location>
        <begin position="37"/>
        <end position="60"/>
    </location>
</feature>
<dbReference type="GO" id="GO:0022857">
    <property type="term" value="F:transmembrane transporter activity"/>
    <property type="evidence" value="ECO:0007669"/>
    <property type="project" value="InterPro"/>
</dbReference>
<feature type="transmembrane region" description="Helical" evidence="7">
    <location>
        <begin position="246"/>
        <end position="268"/>
    </location>
</feature>
<comment type="subcellular location">
    <subcellularLocation>
        <location evidence="1">Cell membrane</location>
        <topology evidence="1">Multi-pass membrane protein</topology>
    </subcellularLocation>
</comment>
<dbReference type="Gene3D" id="1.20.1740.10">
    <property type="entry name" value="Amino acid/polyamine transporter I"/>
    <property type="match status" value="1"/>
</dbReference>
<protein>
    <submittedName>
        <fullName evidence="8">Inner membrane transporter yjeM</fullName>
    </submittedName>
</protein>
<gene>
    <name evidence="8" type="primary">yjeM</name>
    <name evidence="8" type="ORF">NCTC12871_00126</name>
</gene>